<dbReference type="Pfam" id="PF05712">
    <property type="entry name" value="MRG"/>
    <property type="match status" value="1"/>
</dbReference>
<keyword evidence="6" id="KW-0156">Chromatin regulator</keyword>
<reference evidence="15" key="1">
    <citation type="submission" date="2020-04" db="EMBL/GenBank/DDBJ databases">
        <title>Genome Assembly and Annotation of Botryosphaeria dothidea sdau 11-99, a Latent Pathogen of Apple Fruit Ring Rot in China.</title>
        <authorList>
            <person name="Yu C."/>
            <person name="Diao Y."/>
            <person name="Lu Q."/>
            <person name="Zhao J."/>
            <person name="Cui S."/>
            <person name="Peng C."/>
            <person name="He B."/>
            <person name="Liu H."/>
        </authorList>
    </citation>
    <scope>NUCLEOTIDE SEQUENCE [LARGE SCALE GENOMIC DNA]</scope>
    <source>
        <strain evidence="15">Sdau11-99</strain>
    </source>
</reference>
<gene>
    <name evidence="15" type="ORF">GTA08_BOTSDO00746</name>
</gene>
<dbReference type="InterPro" id="IPR016197">
    <property type="entry name" value="Chromo-like_dom_sf"/>
</dbReference>
<dbReference type="OrthoDB" id="124855at2759"/>
<dbReference type="Gene3D" id="2.30.30.140">
    <property type="match status" value="1"/>
</dbReference>
<dbReference type="GO" id="GO:0006281">
    <property type="term" value="P:DNA repair"/>
    <property type="evidence" value="ECO:0007669"/>
    <property type="project" value="UniProtKB-KW"/>
</dbReference>
<keyword evidence="16" id="KW-1185">Reference proteome</keyword>
<dbReference type="GO" id="GO:0006355">
    <property type="term" value="P:regulation of DNA-templated transcription"/>
    <property type="evidence" value="ECO:0007669"/>
    <property type="project" value="InterPro"/>
</dbReference>
<keyword evidence="9" id="KW-0234">DNA repair</keyword>
<dbReference type="InterPro" id="IPR053820">
    <property type="entry name" value="MSL3_chromo-like"/>
</dbReference>
<organism evidence="15 16">
    <name type="scientific">Botryosphaeria dothidea</name>
    <dbReference type="NCBI Taxonomy" id="55169"/>
    <lineage>
        <taxon>Eukaryota</taxon>
        <taxon>Fungi</taxon>
        <taxon>Dikarya</taxon>
        <taxon>Ascomycota</taxon>
        <taxon>Pezizomycotina</taxon>
        <taxon>Dothideomycetes</taxon>
        <taxon>Dothideomycetes incertae sedis</taxon>
        <taxon>Botryosphaeriales</taxon>
        <taxon>Botryosphaeriaceae</taxon>
        <taxon>Botryosphaeria</taxon>
    </lineage>
</organism>
<evidence type="ECO:0000256" key="6">
    <source>
        <dbReference type="ARBA" id="ARBA00022853"/>
    </source>
</evidence>
<dbReference type="InterPro" id="IPR038217">
    <property type="entry name" value="MRG_C_sf"/>
</dbReference>
<sequence length="435" mass="49894">MAPASQPMFAKDEKALCFHHELLYEAKVLDVKLVDPNDKKSAYQYKVHYKGWKATWDDWVPQDRLRKLNDENRELANNLKKELEAMRRGSQAQKTASTSHKKKPDVGSTRGSEGRETPVASTSLAGRKRGRDFEVERATGTEIPEIKNPQPDRKPPKRKTPAPEKKRPEEKKKPAEEKKTAEKKCGKRKRGEQEDEQEAGVRPAKGARLVNHRPSDAYLTVLKNWNRHETGDPDKFANKSSVTQEESFRSRPAIRLHMPDRLKSLLVDDWENITKNLQLVKLPVEIPVSTILDMYAEQEAPKRVVGSAEADILEEIIAGVKEYFNKALGRILLYRFERDQYLEIFKKTESGTDDLAGKTMSDIYGGEHLLRLFVSLPELIAQTNMDPQSVNRLREELLKITMWLNKDETVGKVFVSEYEAADNEYIDKAKGDERR</sequence>
<dbReference type="InterPro" id="IPR000953">
    <property type="entry name" value="Chromo/chromo_shadow_dom"/>
</dbReference>
<comment type="similarity">
    <text evidence="2">Belongs to the MRG family.</text>
</comment>
<dbReference type="InterPro" id="IPR026541">
    <property type="entry name" value="MRG_dom"/>
</dbReference>
<proteinExistence type="inferred from homology"/>
<evidence type="ECO:0000256" key="12">
    <source>
        <dbReference type="ARBA" id="ARBA00072864"/>
    </source>
</evidence>
<evidence type="ECO:0000256" key="8">
    <source>
        <dbReference type="ARBA" id="ARBA00023163"/>
    </source>
</evidence>
<dbReference type="PANTHER" id="PTHR10880">
    <property type="entry name" value="MORTALITY FACTOR 4-LIKE PROTEIN"/>
    <property type="match status" value="1"/>
</dbReference>
<feature type="region of interest" description="Disordered" evidence="13">
    <location>
        <begin position="83"/>
        <end position="207"/>
    </location>
</feature>
<dbReference type="SMART" id="SM00298">
    <property type="entry name" value="CHROMO"/>
    <property type="match status" value="1"/>
</dbReference>
<dbReference type="Proteomes" id="UP000572817">
    <property type="component" value="Unassembled WGS sequence"/>
</dbReference>
<protein>
    <recommendedName>
        <fullName evidence="4">Chromatin modification-related protein EAF3</fullName>
    </recommendedName>
    <alternativeName>
        <fullName evidence="12">Chromatin modification-related protein eaf3</fullName>
    </alternativeName>
</protein>
<feature type="domain" description="Chromo" evidence="14">
    <location>
        <begin position="23"/>
        <end position="83"/>
    </location>
</feature>
<evidence type="ECO:0000256" key="1">
    <source>
        <dbReference type="ARBA" id="ARBA00004123"/>
    </source>
</evidence>
<comment type="function">
    <text evidence="11">Involved in deacetylation of histones, chromatin assembly and chromosome segregation. May act as a transcriptional oscillator, directing histone deacetylases to specific chromosomal domains. Component of the NuA4 histone acetyltransferase complex which is involved in transcriptional activation of selected genes principally by acetylation of nucleosomal histone H4 and H2A. The NuA4 complex is also involved in DNA repair.</text>
</comment>
<dbReference type="GO" id="GO:0035267">
    <property type="term" value="C:NuA4 histone acetyltransferase complex"/>
    <property type="evidence" value="ECO:0007669"/>
    <property type="project" value="TreeGrafter"/>
</dbReference>
<evidence type="ECO:0000256" key="9">
    <source>
        <dbReference type="ARBA" id="ARBA00023204"/>
    </source>
</evidence>
<evidence type="ECO:0000256" key="5">
    <source>
        <dbReference type="ARBA" id="ARBA00022763"/>
    </source>
</evidence>
<dbReference type="Pfam" id="PF22732">
    <property type="entry name" value="MSL3_chromo-like"/>
    <property type="match status" value="1"/>
</dbReference>
<evidence type="ECO:0000256" key="7">
    <source>
        <dbReference type="ARBA" id="ARBA00023015"/>
    </source>
</evidence>
<dbReference type="Gene3D" id="1.10.274.30">
    <property type="entry name" value="MRG domain"/>
    <property type="match status" value="1"/>
</dbReference>
<keyword evidence="5" id="KW-0227">DNA damage</keyword>
<evidence type="ECO:0000256" key="4">
    <source>
        <dbReference type="ARBA" id="ARBA00018505"/>
    </source>
</evidence>
<dbReference type="AlphaFoldDB" id="A0A8H4JB62"/>
<comment type="subunit">
    <text evidence="3">Component of the NuA4 histone acetyltransferase complex.</text>
</comment>
<evidence type="ECO:0000313" key="16">
    <source>
        <dbReference type="Proteomes" id="UP000572817"/>
    </source>
</evidence>
<dbReference type="GO" id="GO:0032221">
    <property type="term" value="C:Rpd3S complex"/>
    <property type="evidence" value="ECO:0007669"/>
    <property type="project" value="TreeGrafter"/>
</dbReference>
<keyword evidence="10" id="KW-0539">Nucleus</keyword>
<comment type="caution">
    <text evidence="15">The sequence shown here is derived from an EMBL/GenBank/DDBJ whole genome shotgun (WGS) entry which is preliminary data.</text>
</comment>
<evidence type="ECO:0000256" key="2">
    <source>
        <dbReference type="ARBA" id="ARBA00009093"/>
    </source>
</evidence>
<dbReference type="SUPFAM" id="SSF54160">
    <property type="entry name" value="Chromo domain-like"/>
    <property type="match status" value="1"/>
</dbReference>
<name>A0A8H4JB62_9PEZI</name>
<evidence type="ECO:0000256" key="3">
    <source>
        <dbReference type="ARBA" id="ARBA00011353"/>
    </source>
</evidence>
<dbReference type="CDD" id="cd18983">
    <property type="entry name" value="CBD_MSL3_like"/>
    <property type="match status" value="1"/>
</dbReference>
<accession>A0A8H4JB62</accession>
<evidence type="ECO:0000256" key="11">
    <source>
        <dbReference type="ARBA" id="ARBA00057322"/>
    </source>
</evidence>
<dbReference type="GO" id="GO:0006338">
    <property type="term" value="P:chromatin remodeling"/>
    <property type="evidence" value="ECO:0007669"/>
    <property type="project" value="UniProtKB-ARBA"/>
</dbReference>
<comment type="subcellular location">
    <subcellularLocation>
        <location evidence="1">Nucleus</location>
    </subcellularLocation>
</comment>
<evidence type="ECO:0000256" key="10">
    <source>
        <dbReference type="ARBA" id="ARBA00023242"/>
    </source>
</evidence>
<dbReference type="PANTHER" id="PTHR10880:SF15">
    <property type="entry name" value="MSL COMPLEX SUBUNIT 3"/>
    <property type="match status" value="1"/>
</dbReference>
<feature type="compositionally biased region" description="Basic and acidic residues" evidence="13">
    <location>
        <begin position="161"/>
        <end position="184"/>
    </location>
</feature>
<keyword evidence="7" id="KW-0805">Transcription regulation</keyword>
<keyword evidence="8" id="KW-0804">Transcription</keyword>
<dbReference type="InterPro" id="IPR008676">
    <property type="entry name" value="MRG"/>
</dbReference>
<dbReference type="EMBL" id="WWBZ02000001">
    <property type="protein sequence ID" value="KAF4314358.1"/>
    <property type="molecule type" value="Genomic_DNA"/>
</dbReference>
<evidence type="ECO:0000256" key="13">
    <source>
        <dbReference type="SAM" id="MobiDB-lite"/>
    </source>
</evidence>
<dbReference type="PROSITE" id="PS51640">
    <property type="entry name" value="MRG"/>
    <property type="match status" value="1"/>
</dbReference>
<evidence type="ECO:0000259" key="14">
    <source>
        <dbReference type="SMART" id="SM00298"/>
    </source>
</evidence>
<evidence type="ECO:0000313" key="15">
    <source>
        <dbReference type="EMBL" id="KAF4314358.1"/>
    </source>
</evidence>
<dbReference type="FunFam" id="1.10.274.30:FF:000004">
    <property type="entry name" value="Putative Chromatin modification-related protein eaf3"/>
    <property type="match status" value="1"/>
</dbReference>